<evidence type="ECO:0000259" key="1">
    <source>
        <dbReference type="PROSITE" id="PS50053"/>
    </source>
</evidence>
<dbReference type="Proteomes" id="UP001162029">
    <property type="component" value="Unassembled WGS sequence"/>
</dbReference>
<accession>A0AAV0TNW1</accession>
<dbReference type="EMBL" id="CANTFM010000491">
    <property type="protein sequence ID" value="CAI5723235.1"/>
    <property type="molecule type" value="Genomic_DNA"/>
</dbReference>
<organism evidence="2 3">
    <name type="scientific">Peronospora destructor</name>
    <dbReference type="NCBI Taxonomy" id="86335"/>
    <lineage>
        <taxon>Eukaryota</taxon>
        <taxon>Sar</taxon>
        <taxon>Stramenopiles</taxon>
        <taxon>Oomycota</taxon>
        <taxon>Peronosporomycetes</taxon>
        <taxon>Peronosporales</taxon>
        <taxon>Peronosporaceae</taxon>
        <taxon>Peronospora</taxon>
    </lineage>
</organism>
<feature type="domain" description="Ubiquitin-like" evidence="1">
    <location>
        <begin position="92"/>
        <end position="157"/>
    </location>
</feature>
<proteinExistence type="predicted"/>
<dbReference type="PROSITE" id="PS50053">
    <property type="entry name" value="UBIQUITIN_2"/>
    <property type="match status" value="1"/>
</dbReference>
<name>A0AAV0TNW1_9STRA</name>
<reference evidence="2" key="1">
    <citation type="submission" date="2022-12" db="EMBL/GenBank/DDBJ databases">
        <authorList>
            <person name="Webb A."/>
        </authorList>
    </citation>
    <scope>NUCLEOTIDE SEQUENCE</scope>
    <source>
        <strain evidence="2">Pd1</strain>
    </source>
</reference>
<dbReference type="SUPFAM" id="SSF54236">
    <property type="entry name" value="Ubiquitin-like"/>
    <property type="match status" value="1"/>
</dbReference>
<comment type="caution">
    <text evidence="2">The sequence shown here is derived from an EMBL/GenBank/DDBJ whole genome shotgun (WGS) entry which is preliminary data.</text>
</comment>
<dbReference type="InterPro" id="IPR000626">
    <property type="entry name" value="Ubiquitin-like_dom"/>
</dbReference>
<dbReference type="AlphaFoldDB" id="A0AAV0TNW1"/>
<evidence type="ECO:0000313" key="3">
    <source>
        <dbReference type="Proteomes" id="UP001162029"/>
    </source>
</evidence>
<keyword evidence="3" id="KW-1185">Reference proteome</keyword>
<dbReference type="Gene3D" id="3.10.20.90">
    <property type="entry name" value="Phosphatidylinositol 3-kinase Catalytic Subunit, Chain A, domain 1"/>
    <property type="match status" value="1"/>
</dbReference>
<gene>
    <name evidence="2" type="ORF">PDE001_LOCUS2858</name>
</gene>
<evidence type="ECO:0000313" key="2">
    <source>
        <dbReference type="EMBL" id="CAI5723235.1"/>
    </source>
</evidence>
<dbReference type="InterPro" id="IPR029071">
    <property type="entry name" value="Ubiquitin-like_domsf"/>
</dbReference>
<sequence>MSVLTLPLPWMDINEVGLKGVIEVHSSDLRRQKVKGSRVCELMAILNEKLKALPQQDDDRLLESLILDLESSTPRLVVAVQARPKTTKNKGLVVFVKTLTGKSVTVVCTSDDTVDCVKSQIRVQAHVPVDDQRISNGERIIHRMGFDYFNLMKESDVQCPECNTEVKPITCGFYNCAWKFEGIKTGDSFSISSRWKEVEDENKYHRFDERCNSMKWSSLLFVAKPLQESTAANLNIPTFFTGNKTCMLPSCPTCCCTWC</sequence>
<protein>
    <recommendedName>
        <fullName evidence="1">Ubiquitin-like domain-containing protein</fullName>
    </recommendedName>
</protein>